<accession>I3DXD2</accession>
<dbReference type="OrthoDB" id="2380880at2"/>
<evidence type="ECO:0000256" key="1">
    <source>
        <dbReference type="SAM" id="Phobius"/>
    </source>
</evidence>
<gene>
    <name evidence="2" type="ORF">PB1_15134</name>
</gene>
<dbReference type="PATRIC" id="fig|997296.3.peg.3191"/>
<comment type="caution">
    <text evidence="2">The sequence shown here is derived from an EMBL/GenBank/DDBJ whole genome shotgun (WGS) entry which is preliminary data.</text>
</comment>
<dbReference type="AlphaFoldDB" id="I3DXD2"/>
<dbReference type="EMBL" id="AFEU01000003">
    <property type="protein sequence ID" value="EIJ78903.1"/>
    <property type="molecule type" value="Genomic_DNA"/>
</dbReference>
<dbReference type="STRING" id="997296.PB1_15134"/>
<dbReference type="eggNOG" id="ENOG50332M1">
    <property type="taxonomic scope" value="Bacteria"/>
</dbReference>
<evidence type="ECO:0000313" key="3">
    <source>
        <dbReference type="Proteomes" id="UP000010523"/>
    </source>
</evidence>
<proteinExistence type="predicted"/>
<protein>
    <recommendedName>
        <fullName evidence="4">DUF2157 domain-containing protein</fullName>
    </recommendedName>
</protein>
<keyword evidence="1" id="KW-1133">Transmembrane helix</keyword>
<name>I3DXD2_BACMT</name>
<feature type="transmembrane region" description="Helical" evidence="1">
    <location>
        <begin position="107"/>
        <end position="127"/>
    </location>
</feature>
<reference evidence="2 3" key="1">
    <citation type="journal article" date="2012" name="Appl. Environ. Microbiol.">
        <title>Genome Sequence of Thermotolerant Bacillus methanolicus: Features and Regulation Related to Methylotrophy and Production of L-Lysine and L-Glutamate from Methanol.</title>
        <authorList>
            <person name="Heggeset T.M."/>
            <person name="Krog A."/>
            <person name="Balzer S."/>
            <person name="Wentzel A."/>
            <person name="Ellingsen T.E."/>
            <person name="Brautaset T."/>
        </authorList>
    </citation>
    <scope>NUCLEOTIDE SEQUENCE [LARGE SCALE GENOMIC DNA]</scope>
    <source>
        <strain evidence="2 3">PB1</strain>
    </source>
</reference>
<sequence>MNEHRKNIIVKEILYWKENRMLPEQYCDFLLTVYTEGNRPNVRENRLSKKRIRFHNVVYFLSILFSLFVIYFTELSFILQMGFAAILILFSLAGIYYFSLKKMPYQFPLIATALILLFSSVEIISGVFPENQLPLVVGVIVNCFIWFLAGWKLKLPYFTISGYLGLIILIILILIK</sequence>
<dbReference type="RefSeq" id="WP_004437957.1">
    <property type="nucleotide sequence ID" value="NZ_AFEU01000003.1"/>
</dbReference>
<feature type="transmembrane region" description="Helical" evidence="1">
    <location>
        <begin position="78"/>
        <end position="100"/>
    </location>
</feature>
<keyword evidence="3" id="KW-1185">Reference proteome</keyword>
<organism evidence="2 3">
    <name type="scientific">Bacillus methanolicus PB1</name>
    <dbReference type="NCBI Taxonomy" id="997296"/>
    <lineage>
        <taxon>Bacteria</taxon>
        <taxon>Bacillati</taxon>
        <taxon>Bacillota</taxon>
        <taxon>Bacilli</taxon>
        <taxon>Bacillales</taxon>
        <taxon>Bacillaceae</taxon>
        <taxon>Bacillus</taxon>
    </lineage>
</organism>
<feature type="transmembrane region" description="Helical" evidence="1">
    <location>
        <begin position="133"/>
        <end position="150"/>
    </location>
</feature>
<evidence type="ECO:0008006" key="4">
    <source>
        <dbReference type="Google" id="ProtNLM"/>
    </source>
</evidence>
<feature type="transmembrane region" description="Helical" evidence="1">
    <location>
        <begin position="157"/>
        <end position="175"/>
    </location>
</feature>
<dbReference type="Proteomes" id="UP000010523">
    <property type="component" value="Unassembled WGS sequence"/>
</dbReference>
<keyword evidence="1" id="KW-0472">Membrane</keyword>
<evidence type="ECO:0000313" key="2">
    <source>
        <dbReference type="EMBL" id="EIJ78903.1"/>
    </source>
</evidence>
<feature type="transmembrane region" description="Helical" evidence="1">
    <location>
        <begin position="54"/>
        <end position="72"/>
    </location>
</feature>
<keyword evidence="1" id="KW-0812">Transmembrane</keyword>